<dbReference type="AlphaFoldDB" id="A0A1T2KZP6"/>
<comment type="caution">
    <text evidence="1">The sequence shown here is derived from an EMBL/GenBank/DDBJ whole genome shotgun (WGS) entry which is preliminary data.</text>
</comment>
<dbReference type="EMBL" id="MPRK01000200">
    <property type="protein sequence ID" value="OOZ38240.1"/>
    <property type="molecule type" value="Genomic_DNA"/>
</dbReference>
<evidence type="ECO:0000313" key="1">
    <source>
        <dbReference type="EMBL" id="OOZ38240.1"/>
    </source>
</evidence>
<evidence type="ECO:0000313" key="2">
    <source>
        <dbReference type="Proteomes" id="UP000190198"/>
    </source>
</evidence>
<gene>
    <name evidence="1" type="ORF">BOW52_08975</name>
</gene>
<dbReference type="OrthoDB" id="883890at2"/>
<dbReference type="Gene3D" id="3.40.50.1000">
    <property type="entry name" value="HAD superfamily/HAD-like"/>
    <property type="match status" value="1"/>
</dbReference>
<dbReference type="RefSeq" id="WP_078477426.1">
    <property type="nucleotide sequence ID" value="NZ_MPRK01000200.1"/>
</dbReference>
<accession>A0A1T2KZP6</accession>
<dbReference type="InterPro" id="IPR023214">
    <property type="entry name" value="HAD_sf"/>
</dbReference>
<keyword evidence="2" id="KW-1185">Reference proteome</keyword>
<dbReference type="Proteomes" id="UP000190198">
    <property type="component" value="Unassembled WGS sequence"/>
</dbReference>
<reference evidence="1 2" key="1">
    <citation type="submission" date="2016-11" db="EMBL/GenBank/DDBJ databases">
        <title>Mixed transmission modes and dynamic genome evolution in an obligate animal-bacterial symbiosis.</title>
        <authorList>
            <person name="Russell S.L."/>
            <person name="Corbett-Detig R.B."/>
            <person name="Cavanaugh C.M."/>
        </authorList>
    </citation>
    <scope>NUCLEOTIDE SEQUENCE [LARGE SCALE GENOMIC DNA]</scope>
    <source>
        <strain evidence="1">Sp-SM6</strain>
    </source>
</reference>
<proteinExistence type="predicted"/>
<sequence>MLLFLDVDGVLLGKKNPRDISHSIAAGCDEFIDFSIEHFDCYWLTSHCKGSADTVLNYLKPYVTDPLYEKIKLIQATDYRTFKTEALHGDFIWIDDAPSMYEIKYLEENNLLHRWFQVNTRQDYHALEKIIQDLNSILKNGFL</sequence>
<name>A0A1T2KZP6_9GAMM</name>
<organism evidence="1 2">
    <name type="scientific">Solemya elarraichensis gill symbiont</name>
    <dbReference type="NCBI Taxonomy" id="1918949"/>
    <lineage>
        <taxon>Bacteria</taxon>
        <taxon>Pseudomonadati</taxon>
        <taxon>Pseudomonadota</taxon>
        <taxon>Gammaproteobacteria</taxon>
        <taxon>sulfur-oxidizing symbionts</taxon>
    </lineage>
</organism>
<protein>
    <submittedName>
        <fullName evidence="1">Uncharacterized protein</fullName>
    </submittedName>
</protein>